<evidence type="ECO:0000259" key="2">
    <source>
        <dbReference type="Pfam" id="PF00899"/>
    </source>
</evidence>
<dbReference type="InterPro" id="IPR045886">
    <property type="entry name" value="ThiF/MoeB/HesA"/>
</dbReference>
<dbReference type="SUPFAM" id="SSF69572">
    <property type="entry name" value="Activating enzymes of the ubiquitin-like proteins"/>
    <property type="match status" value="1"/>
</dbReference>
<feature type="domain" description="Nitroreductase" evidence="1">
    <location>
        <begin position="294"/>
        <end position="329"/>
    </location>
</feature>
<dbReference type="InterPro" id="IPR035985">
    <property type="entry name" value="Ubiquitin-activating_enz"/>
</dbReference>
<feature type="domain" description="THIF-type NAD/FAD binding fold" evidence="2">
    <location>
        <begin position="11"/>
        <end position="264"/>
    </location>
</feature>
<organism evidence="3 4">
    <name type="scientific">Thiobacter aerophilum</name>
    <dbReference type="NCBI Taxonomy" id="3121275"/>
    <lineage>
        <taxon>Bacteria</taxon>
        <taxon>Pseudomonadati</taxon>
        <taxon>Pseudomonadota</taxon>
        <taxon>Betaproteobacteria</taxon>
        <taxon>Burkholderiales</taxon>
        <taxon>Thiobacteraceae</taxon>
        <taxon>Thiobacter</taxon>
    </lineage>
</organism>
<dbReference type="NCBIfam" id="NF006077">
    <property type="entry name" value="PRK08223.1"/>
    <property type="match status" value="1"/>
</dbReference>
<dbReference type="Proteomes" id="UP001482231">
    <property type="component" value="Unassembled WGS sequence"/>
</dbReference>
<sequence>MTPFDYDTAFSRNIGWLTQEEQARLRGSRVAIAGLGGVGGYHLLTLARLGVGGFRLADPDRFDLANFNRQTGATLATLGRAKLEVMTRAAREINPGLLLTGFPEGLTTENVDAFLEGVDVYVDGLDFFAFEARDMVFAACRRHGIPAVTAAPLGMGAALLVFTPEGMSFEEYFRFAGQPEDEKALRFLVGLAPAALQRAYLMDPTRVDLAAQRGPSTVMACELCAAIAATEVLKILLKRGPVRAAPWGYQFDAYQQRLVHTYRPWGMRNPLQRLTLAVARRKLAAYVAQRPPEAPPPQDIMEQLIELARWAPSGDNTQPWRFQVIDARHLVVHGFDTRDHCVYDLDGHASQLALGALLETLVLAAGHLKLRANIERRQGPDTHPTFDVALEPDAAIIPDPLAGFIRIRSVNRRPYSTRPLTTREKAELEAAVGPEWEVRWFEGWAARWRVAWLAFRNAHLRLTLPEAYAVHRDIIEWNARYSTDRVPDQAIGLDPLTLRLTRWVMTSWKRVRFFNRWLAGTLVPRLELDLLPGLACAAHFALIAKRAPQGVDDYIAAGRTVQRFWLAATRLGLQLQPEMTPVIFSRYAREGRAFSAAPHATREAQAIRDAFDRLMGSAAPRTLFLGRVGHAPVAFARSVRRPPKSLLT</sequence>
<name>A0ABV0EG79_9BURK</name>
<accession>A0ABV0EG79</accession>
<proteinExistence type="predicted"/>
<dbReference type="Gene3D" id="3.40.50.720">
    <property type="entry name" value="NAD(P)-binding Rossmann-like Domain"/>
    <property type="match status" value="1"/>
</dbReference>
<evidence type="ECO:0000313" key="3">
    <source>
        <dbReference type="EMBL" id="MEO1766473.1"/>
    </source>
</evidence>
<keyword evidence="4" id="KW-1185">Reference proteome</keyword>
<dbReference type="InterPro" id="IPR000415">
    <property type="entry name" value="Nitroreductase-like"/>
</dbReference>
<dbReference type="InterPro" id="IPR000594">
    <property type="entry name" value="ThiF_NAD_FAD-bd"/>
</dbReference>
<dbReference type="PANTHER" id="PTHR43267:SF1">
    <property type="entry name" value="TRNA THREONYLCARBAMOYLADENOSINE DEHYDRATASE"/>
    <property type="match status" value="1"/>
</dbReference>
<dbReference type="SUPFAM" id="SSF55469">
    <property type="entry name" value="FMN-dependent nitroreductase-like"/>
    <property type="match status" value="1"/>
</dbReference>
<dbReference type="GO" id="GO:0016779">
    <property type="term" value="F:nucleotidyltransferase activity"/>
    <property type="evidence" value="ECO:0007669"/>
    <property type="project" value="UniProtKB-KW"/>
</dbReference>
<dbReference type="InterPro" id="IPR029479">
    <property type="entry name" value="Nitroreductase"/>
</dbReference>
<dbReference type="CDD" id="cd01483">
    <property type="entry name" value="E1_enzyme_family"/>
    <property type="match status" value="1"/>
</dbReference>
<reference evidence="3 4" key="1">
    <citation type="submission" date="2024-02" db="EMBL/GenBank/DDBJ databases">
        <title>New thermophilic sulfur-oxidizing bacteria from a hot springs of the Uzon caldera (Kamchatka, Russia).</title>
        <authorList>
            <person name="Dukat A.M."/>
            <person name="Elcheninov A.G."/>
            <person name="Frolov E.N."/>
        </authorList>
    </citation>
    <scope>NUCLEOTIDE SEQUENCE [LARGE SCALE GENOMIC DNA]</scope>
    <source>
        <strain evidence="3 4">AK1</strain>
    </source>
</reference>
<comment type="caution">
    <text evidence="3">The sequence shown here is derived from an EMBL/GenBank/DDBJ whole genome shotgun (WGS) entry which is preliminary data.</text>
</comment>
<evidence type="ECO:0000259" key="1">
    <source>
        <dbReference type="Pfam" id="PF00881"/>
    </source>
</evidence>
<evidence type="ECO:0000313" key="4">
    <source>
        <dbReference type="Proteomes" id="UP001482231"/>
    </source>
</evidence>
<dbReference type="Pfam" id="PF00899">
    <property type="entry name" value="ThiF"/>
    <property type="match status" value="1"/>
</dbReference>
<protein>
    <submittedName>
        <fullName evidence="3">ThiF family adenylyltransferase</fullName>
    </submittedName>
</protein>
<dbReference type="PANTHER" id="PTHR43267">
    <property type="entry name" value="TRNA THREONYLCARBAMOYLADENOSINE DEHYDRATASE"/>
    <property type="match status" value="1"/>
</dbReference>
<gene>
    <name evidence="3" type="ORF">V6E02_04525</name>
</gene>
<dbReference type="Pfam" id="PF00881">
    <property type="entry name" value="Nitroreductase"/>
    <property type="match status" value="1"/>
</dbReference>
<keyword evidence="3" id="KW-0548">Nucleotidyltransferase</keyword>
<keyword evidence="3" id="KW-0808">Transferase</keyword>
<dbReference type="EMBL" id="JBAJEX010000002">
    <property type="protein sequence ID" value="MEO1766473.1"/>
    <property type="molecule type" value="Genomic_DNA"/>
</dbReference>
<dbReference type="Gene3D" id="3.40.109.10">
    <property type="entry name" value="NADH Oxidase"/>
    <property type="match status" value="2"/>
</dbReference>
<dbReference type="RefSeq" id="WP_347307556.1">
    <property type="nucleotide sequence ID" value="NZ_JBAJEX010000002.1"/>
</dbReference>